<organism evidence="4 5">
    <name type="scientific">Klebsiella pneumoniae</name>
    <dbReference type="NCBI Taxonomy" id="573"/>
    <lineage>
        <taxon>Bacteria</taxon>
        <taxon>Pseudomonadati</taxon>
        <taxon>Pseudomonadota</taxon>
        <taxon>Gammaproteobacteria</taxon>
        <taxon>Enterobacterales</taxon>
        <taxon>Enterobacteriaceae</taxon>
        <taxon>Klebsiella/Raoultella group</taxon>
        <taxon>Klebsiella</taxon>
        <taxon>Klebsiella pneumoniae complex</taxon>
    </lineage>
</organism>
<dbReference type="Gene3D" id="3.40.1350.10">
    <property type="match status" value="1"/>
</dbReference>
<comment type="caution">
    <text evidence="4">The sequence shown here is derived from an EMBL/GenBank/DDBJ whole genome shotgun (WGS) entry which is preliminary data.</text>
</comment>
<dbReference type="AlphaFoldDB" id="A0A939NQD0"/>
<evidence type="ECO:0000313" key="4">
    <source>
        <dbReference type="EMBL" id="MBO2029703.1"/>
    </source>
</evidence>
<sequence length="120" mass="13403">MAQVPAGKNRSSQLSKQTGDAGKRARRWLEGRGLRFIAANARERGGEIDLIMRDGTVTVFIEVRYRRSARYGDAAASVTPQKQQRLLKAARLWLCRQNGSFETVDCRFDVVAFTGNDING</sequence>
<dbReference type="EMBL" id="JAGETO010000247">
    <property type="protein sequence ID" value="MBO2029703.1"/>
    <property type="molecule type" value="Genomic_DNA"/>
</dbReference>
<dbReference type="PANTHER" id="PTHR34039">
    <property type="entry name" value="UPF0102 PROTEIN YRAN"/>
    <property type="match status" value="1"/>
</dbReference>
<reference evidence="4" key="1">
    <citation type="submission" date="2021-03" db="EMBL/GenBank/DDBJ databases">
        <title>Molecular epidemiology and mechanisms of colistin and carbapenem resistance in Enterobacteriaceae from clinical isolates, the environment and porcine samples in Pretoria, South Africa.</title>
        <authorList>
            <person name="Bogoshi D."/>
            <person name="Mbelle N.M."/>
            <person name="Naidoo V."/>
            <person name="Osei Sekyere J."/>
        </authorList>
    </citation>
    <scope>NUCLEOTIDE SEQUENCE</scope>
    <source>
        <strain evidence="4">C034</strain>
    </source>
</reference>
<dbReference type="HAMAP" id="MF_00048">
    <property type="entry name" value="UPF0102"/>
    <property type="match status" value="1"/>
</dbReference>
<dbReference type="InterPro" id="IPR011856">
    <property type="entry name" value="tRNA_endonuc-like_dom_sf"/>
</dbReference>
<name>A0A939NQD0_KLEPN</name>
<gene>
    <name evidence="4" type="ORF">J4734_27575</name>
</gene>
<dbReference type="NCBIfam" id="NF009150">
    <property type="entry name" value="PRK12497.1-3"/>
    <property type="match status" value="1"/>
</dbReference>
<evidence type="ECO:0000256" key="2">
    <source>
        <dbReference type="HAMAP-Rule" id="MF_00048"/>
    </source>
</evidence>
<evidence type="ECO:0000256" key="1">
    <source>
        <dbReference type="ARBA" id="ARBA00006738"/>
    </source>
</evidence>
<dbReference type="CDD" id="cd20736">
    <property type="entry name" value="PoNe_Nuclease"/>
    <property type="match status" value="1"/>
</dbReference>
<protein>
    <recommendedName>
        <fullName evidence="2">UPF0102 protein J4734_27575</fullName>
    </recommendedName>
</protein>
<dbReference type="GO" id="GO:0003676">
    <property type="term" value="F:nucleic acid binding"/>
    <property type="evidence" value="ECO:0007669"/>
    <property type="project" value="InterPro"/>
</dbReference>
<dbReference type="InterPro" id="IPR011335">
    <property type="entry name" value="Restrct_endonuc-II-like"/>
</dbReference>
<dbReference type="Pfam" id="PF02021">
    <property type="entry name" value="UPF0102"/>
    <property type="match status" value="1"/>
</dbReference>
<accession>A0A939NQD0</accession>
<evidence type="ECO:0000256" key="3">
    <source>
        <dbReference type="SAM" id="MobiDB-lite"/>
    </source>
</evidence>
<dbReference type="Proteomes" id="UP000664620">
    <property type="component" value="Unassembled WGS sequence"/>
</dbReference>
<dbReference type="PANTHER" id="PTHR34039:SF1">
    <property type="entry name" value="UPF0102 PROTEIN YRAN"/>
    <property type="match status" value="1"/>
</dbReference>
<evidence type="ECO:0000313" key="5">
    <source>
        <dbReference type="Proteomes" id="UP000664620"/>
    </source>
</evidence>
<dbReference type="InterPro" id="IPR003509">
    <property type="entry name" value="UPF0102_YraN-like"/>
</dbReference>
<proteinExistence type="inferred from homology"/>
<feature type="region of interest" description="Disordered" evidence="3">
    <location>
        <begin position="1"/>
        <end position="25"/>
    </location>
</feature>
<feature type="compositionally biased region" description="Polar residues" evidence="3">
    <location>
        <begin position="9"/>
        <end position="18"/>
    </location>
</feature>
<dbReference type="NCBIfam" id="TIGR00252">
    <property type="entry name" value="YraN family protein"/>
    <property type="match status" value="1"/>
</dbReference>
<comment type="similarity">
    <text evidence="1 2">Belongs to the UPF0102 family.</text>
</comment>
<dbReference type="SUPFAM" id="SSF52980">
    <property type="entry name" value="Restriction endonuclease-like"/>
    <property type="match status" value="1"/>
</dbReference>